<comment type="catalytic activity">
    <reaction evidence="11">
        <text>12-(9Z-octadecenoyloxy)-octadecanoate + H2O = 12-hydroxyoctadecanoate + (9Z)-octadecenoate + H(+)</text>
        <dbReference type="Rhea" id="RHEA:52060"/>
        <dbReference type="ChEBI" id="CHEBI:15377"/>
        <dbReference type="ChEBI" id="CHEBI:15378"/>
        <dbReference type="ChEBI" id="CHEBI:30823"/>
        <dbReference type="ChEBI" id="CHEBI:84201"/>
        <dbReference type="ChEBI" id="CHEBI:136302"/>
    </reaction>
    <physiologicalReaction direction="left-to-right" evidence="11">
        <dbReference type="Rhea" id="RHEA:52061"/>
    </physiologicalReaction>
</comment>
<evidence type="ECO:0000256" key="3">
    <source>
        <dbReference type="ARBA" id="ARBA00009300"/>
    </source>
</evidence>
<feature type="transmembrane region" description="Helical" evidence="17">
    <location>
        <begin position="135"/>
        <end position="152"/>
    </location>
</feature>
<name>A0A9P0FV31_CHRIL</name>
<dbReference type="Proteomes" id="UP001154114">
    <property type="component" value="Chromosome 29"/>
</dbReference>
<feature type="transmembrane region" description="Helical" evidence="17">
    <location>
        <begin position="164"/>
        <end position="183"/>
    </location>
</feature>
<evidence type="ECO:0000256" key="17">
    <source>
        <dbReference type="SAM" id="Phobius"/>
    </source>
</evidence>
<comment type="catalytic activity">
    <reaction evidence="13">
        <text>9-octadecanoyloxy-octadecanoate + H2O = 9-hydroxy-octadecanoate + octadecanoate + H(+)</text>
        <dbReference type="Rhea" id="RHEA:52096"/>
        <dbReference type="ChEBI" id="CHEBI:15377"/>
        <dbReference type="ChEBI" id="CHEBI:15378"/>
        <dbReference type="ChEBI" id="CHEBI:25629"/>
        <dbReference type="ChEBI" id="CHEBI:136286"/>
        <dbReference type="ChEBI" id="CHEBI:136373"/>
    </reaction>
    <physiologicalReaction direction="left-to-right" evidence="13">
        <dbReference type="Rhea" id="RHEA:52097"/>
    </physiologicalReaction>
</comment>
<keyword evidence="6 17" id="KW-0472">Membrane</keyword>
<comment type="catalytic activity">
    <reaction evidence="15">
        <text>13-(9Z-hexadecenoyloxy)-octadecanoate + H2O = 13-hydroxy-octadecanoate + (9Z)-hexadecenoate + H(+)</text>
        <dbReference type="Rhea" id="RHEA:52076"/>
        <dbReference type="ChEBI" id="CHEBI:15377"/>
        <dbReference type="ChEBI" id="CHEBI:15378"/>
        <dbReference type="ChEBI" id="CHEBI:32372"/>
        <dbReference type="ChEBI" id="CHEBI:136304"/>
        <dbReference type="ChEBI" id="CHEBI:136315"/>
    </reaction>
    <physiologicalReaction direction="left-to-right" evidence="15">
        <dbReference type="Rhea" id="RHEA:52077"/>
    </physiologicalReaction>
</comment>
<dbReference type="InterPro" id="IPR006838">
    <property type="entry name" value="ADTRP_AIG1"/>
</dbReference>
<evidence type="ECO:0000256" key="8">
    <source>
        <dbReference type="ARBA" id="ARBA00047427"/>
    </source>
</evidence>
<evidence type="ECO:0000256" key="2">
    <source>
        <dbReference type="ARBA" id="ARBA00004127"/>
    </source>
</evidence>
<evidence type="ECO:0000256" key="7">
    <source>
        <dbReference type="ARBA" id="ARBA00047368"/>
    </source>
</evidence>
<comment type="catalytic activity">
    <reaction evidence="10">
        <text>12-octadecanoyloxy-octadecanoate + H2O = 12-hydroxyoctadecanoate + octadecanoate + H(+)</text>
        <dbReference type="Rhea" id="RHEA:52080"/>
        <dbReference type="ChEBI" id="CHEBI:15377"/>
        <dbReference type="ChEBI" id="CHEBI:15378"/>
        <dbReference type="ChEBI" id="CHEBI:25629"/>
        <dbReference type="ChEBI" id="CHEBI:84201"/>
        <dbReference type="ChEBI" id="CHEBI:136330"/>
    </reaction>
    <physiologicalReaction direction="left-to-right" evidence="10">
        <dbReference type="Rhea" id="RHEA:52081"/>
    </physiologicalReaction>
</comment>
<dbReference type="GO" id="GO:0012505">
    <property type="term" value="C:endomembrane system"/>
    <property type="evidence" value="ECO:0007669"/>
    <property type="project" value="UniProtKB-SubCell"/>
</dbReference>
<evidence type="ECO:0000256" key="6">
    <source>
        <dbReference type="ARBA" id="ARBA00023136"/>
    </source>
</evidence>
<dbReference type="EMBL" id="LR824032">
    <property type="protein sequence ID" value="CAH0599793.1"/>
    <property type="molecule type" value="Genomic_DNA"/>
</dbReference>
<comment type="subcellular location">
    <subcellularLocation>
        <location evidence="2">Endomembrane system</location>
        <topology evidence="2">Multi-pass membrane protein</topology>
    </subcellularLocation>
</comment>
<keyword evidence="4 17" id="KW-0812">Transmembrane</keyword>
<sequence>MPSAIHYRLLGQAVTFSLHAGNCVAMFLNMQNEVLLRDHKIRDMVSLQSRYLTVWNIVFQMVYFSLAFACDVTTVTGKESLIPKTLRQFRQRFFAAVIFPVAVLIFTIFWPFFIYDRELLFPAFIDKIFSFESNLVMHFSILPAVIWELAFLQRPIPKSHKINYVIVTLINIVYNSLLVHTYLQRGLFPYPIFYMVFGTIFFPILLGVVYITSISIYIYQWKLTAFFWGQEKKKSKSKRK</sequence>
<evidence type="ECO:0000313" key="18">
    <source>
        <dbReference type="EMBL" id="CAH0599793.1"/>
    </source>
</evidence>
<evidence type="ECO:0000256" key="4">
    <source>
        <dbReference type="ARBA" id="ARBA00022692"/>
    </source>
</evidence>
<accession>A0A9P0FV31</accession>
<comment type="catalytic activity">
    <reaction evidence="16">
        <text>12-(9Z-hexadecenoyloxy)-octadecanoate + H2O = 12-hydroxyoctadecanoate + (9Z)-hexadecenoate + H(+)</text>
        <dbReference type="Rhea" id="RHEA:52072"/>
        <dbReference type="ChEBI" id="CHEBI:15377"/>
        <dbReference type="ChEBI" id="CHEBI:15378"/>
        <dbReference type="ChEBI" id="CHEBI:32372"/>
        <dbReference type="ChEBI" id="CHEBI:84201"/>
        <dbReference type="ChEBI" id="CHEBI:136312"/>
    </reaction>
    <physiologicalReaction direction="left-to-right" evidence="16">
        <dbReference type="Rhea" id="RHEA:52073"/>
    </physiologicalReaction>
</comment>
<evidence type="ECO:0008006" key="20">
    <source>
        <dbReference type="Google" id="ProtNLM"/>
    </source>
</evidence>
<feature type="transmembrane region" description="Helical" evidence="17">
    <location>
        <begin position="51"/>
        <end position="72"/>
    </location>
</feature>
<comment type="catalytic activity">
    <reaction evidence="1">
        <text>9-(9Z-hexadecenoyloxy)-octadecanoate + H2O = (9Z)-hexadecenoate + 9-hydroxy-octadecanoate + H(+)</text>
        <dbReference type="Rhea" id="RHEA:52068"/>
        <dbReference type="ChEBI" id="CHEBI:15377"/>
        <dbReference type="ChEBI" id="CHEBI:15378"/>
        <dbReference type="ChEBI" id="CHEBI:32372"/>
        <dbReference type="ChEBI" id="CHEBI:136286"/>
        <dbReference type="ChEBI" id="CHEBI:136309"/>
    </reaction>
    <physiologicalReaction direction="left-to-right" evidence="1">
        <dbReference type="Rhea" id="RHEA:52069"/>
    </physiologicalReaction>
</comment>
<dbReference type="Pfam" id="PF04750">
    <property type="entry name" value="Far-17a_AIG1"/>
    <property type="match status" value="1"/>
</dbReference>
<evidence type="ECO:0000256" key="1">
    <source>
        <dbReference type="ARBA" id="ARBA00000923"/>
    </source>
</evidence>
<evidence type="ECO:0000256" key="10">
    <source>
        <dbReference type="ARBA" id="ARBA00048680"/>
    </source>
</evidence>
<evidence type="ECO:0000256" key="16">
    <source>
        <dbReference type="ARBA" id="ARBA00049428"/>
    </source>
</evidence>
<evidence type="ECO:0000256" key="14">
    <source>
        <dbReference type="ARBA" id="ARBA00049296"/>
    </source>
</evidence>
<dbReference type="PANTHER" id="PTHR10989:SF16">
    <property type="entry name" value="AT02829P-RELATED"/>
    <property type="match status" value="1"/>
</dbReference>
<feature type="transmembrane region" description="Helical" evidence="17">
    <location>
        <begin position="93"/>
        <end position="115"/>
    </location>
</feature>
<keyword evidence="5 17" id="KW-1133">Transmembrane helix</keyword>
<dbReference type="GO" id="GO:0016020">
    <property type="term" value="C:membrane"/>
    <property type="evidence" value="ECO:0007669"/>
    <property type="project" value="InterPro"/>
</dbReference>
<evidence type="ECO:0000256" key="12">
    <source>
        <dbReference type="ARBA" id="ARBA00048800"/>
    </source>
</evidence>
<evidence type="ECO:0000313" key="19">
    <source>
        <dbReference type="Proteomes" id="UP001154114"/>
    </source>
</evidence>
<dbReference type="OrthoDB" id="1898221at2759"/>
<evidence type="ECO:0000256" key="9">
    <source>
        <dbReference type="ARBA" id="ARBA00047863"/>
    </source>
</evidence>
<reference evidence="18" key="1">
    <citation type="submission" date="2021-12" db="EMBL/GenBank/DDBJ databases">
        <authorList>
            <person name="King R."/>
        </authorList>
    </citation>
    <scope>NUCLEOTIDE SEQUENCE</scope>
</reference>
<gene>
    <name evidence="18" type="ORF">CINC_LOCUS8914</name>
</gene>
<keyword evidence="19" id="KW-1185">Reference proteome</keyword>
<comment type="catalytic activity">
    <reaction evidence="12">
        <text>9-(9Z-octadecenoyloxy)-octadecanoate + H2O = 9-hydroxy-octadecanoate + (9Z)-octadecenoate + H(+)</text>
        <dbReference type="Rhea" id="RHEA:52048"/>
        <dbReference type="ChEBI" id="CHEBI:15377"/>
        <dbReference type="ChEBI" id="CHEBI:15378"/>
        <dbReference type="ChEBI" id="CHEBI:30823"/>
        <dbReference type="ChEBI" id="CHEBI:136282"/>
        <dbReference type="ChEBI" id="CHEBI:136286"/>
    </reaction>
    <physiologicalReaction direction="left-to-right" evidence="12">
        <dbReference type="Rhea" id="RHEA:52049"/>
    </physiologicalReaction>
</comment>
<feature type="transmembrane region" description="Helical" evidence="17">
    <location>
        <begin position="195"/>
        <end position="219"/>
    </location>
</feature>
<comment type="catalytic activity">
    <reaction evidence="9">
        <text>9-hexadecanoyloxy-octadecanoate + H2O = 9-hydroxy-octadecanoate + hexadecanoate + H(+)</text>
        <dbReference type="Rhea" id="RHEA:52052"/>
        <dbReference type="ChEBI" id="CHEBI:7896"/>
        <dbReference type="ChEBI" id="CHEBI:15377"/>
        <dbReference type="ChEBI" id="CHEBI:15378"/>
        <dbReference type="ChEBI" id="CHEBI:83670"/>
        <dbReference type="ChEBI" id="CHEBI:136286"/>
    </reaction>
    <physiologicalReaction direction="left-to-right" evidence="9">
        <dbReference type="Rhea" id="RHEA:52053"/>
    </physiologicalReaction>
</comment>
<comment type="catalytic activity">
    <reaction evidence="14">
        <text>13-(9Z-octadecenoyloxy)-octadecanoate + H2O = 13-hydroxy-octadecanoate + (9Z)-octadecenoate + H(+)</text>
        <dbReference type="Rhea" id="RHEA:52064"/>
        <dbReference type="ChEBI" id="CHEBI:15377"/>
        <dbReference type="ChEBI" id="CHEBI:15378"/>
        <dbReference type="ChEBI" id="CHEBI:30823"/>
        <dbReference type="ChEBI" id="CHEBI:136303"/>
        <dbReference type="ChEBI" id="CHEBI:136304"/>
    </reaction>
    <physiologicalReaction direction="left-to-right" evidence="14">
        <dbReference type="Rhea" id="RHEA:52065"/>
    </physiologicalReaction>
</comment>
<dbReference type="PANTHER" id="PTHR10989">
    <property type="entry name" value="ANDROGEN-INDUCED PROTEIN 1-RELATED"/>
    <property type="match status" value="1"/>
</dbReference>
<comment type="similarity">
    <text evidence="3">Belongs to the AIG1 family.</text>
</comment>
<evidence type="ECO:0000256" key="13">
    <source>
        <dbReference type="ARBA" id="ARBA00049221"/>
    </source>
</evidence>
<comment type="catalytic activity">
    <reaction evidence="7">
        <text>12-hexadecanoyloxy-octadecanoate + H2O = 12-hydroxyoctadecanoate + hexadecanoate + H(+)</text>
        <dbReference type="Rhea" id="RHEA:52056"/>
        <dbReference type="ChEBI" id="CHEBI:7896"/>
        <dbReference type="ChEBI" id="CHEBI:15377"/>
        <dbReference type="ChEBI" id="CHEBI:15378"/>
        <dbReference type="ChEBI" id="CHEBI:83677"/>
        <dbReference type="ChEBI" id="CHEBI:84201"/>
    </reaction>
    <physiologicalReaction direction="left-to-right" evidence="7">
        <dbReference type="Rhea" id="RHEA:52057"/>
    </physiologicalReaction>
</comment>
<protein>
    <recommendedName>
        <fullName evidence="20">Androgen-dependent TFPI-regulating protein-like</fullName>
    </recommendedName>
</protein>
<organism evidence="18 19">
    <name type="scientific">Chrysodeixis includens</name>
    <name type="common">Soybean looper</name>
    <name type="synonym">Pseudoplusia includens</name>
    <dbReference type="NCBI Taxonomy" id="689277"/>
    <lineage>
        <taxon>Eukaryota</taxon>
        <taxon>Metazoa</taxon>
        <taxon>Ecdysozoa</taxon>
        <taxon>Arthropoda</taxon>
        <taxon>Hexapoda</taxon>
        <taxon>Insecta</taxon>
        <taxon>Pterygota</taxon>
        <taxon>Neoptera</taxon>
        <taxon>Endopterygota</taxon>
        <taxon>Lepidoptera</taxon>
        <taxon>Glossata</taxon>
        <taxon>Ditrysia</taxon>
        <taxon>Noctuoidea</taxon>
        <taxon>Noctuidae</taxon>
        <taxon>Plusiinae</taxon>
        <taxon>Chrysodeixis</taxon>
    </lineage>
</organism>
<proteinExistence type="inferred from homology"/>
<evidence type="ECO:0000256" key="11">
    <source>
        <dbReference type="ARBA" id="ARBA00048701"/>
    </source>
</evidence>
<dbReference type="AlphaFoldDB" id="A0A9P0FV31"/>
<evidence type="ECO:0000256" key="15">
    <source>
        <dbReference type="ARBA" id="ARBA00049322"/>
    </source>
</evidence>
<evidence type="ECO:0000256" key="5">
    <source>
        <dbReference type="ARBA" id="ARBA00022989"/>
    </source>
</evidence>
<feature type="transmembrane region" description="Helical" evidence="17">
    <location>
        <begin position="9"/>
        <end position="31"/>
    </location>
</feature>
<comment type="catalytic activity">
    <reaction evidence="8">
        <text>13-octadecanoyloxy-octadecanoate + H2O = 13-hydroxy-octadecanoate + octadecanoate + H(+)</text>
        <dbReference type="Rhea" id="RHEA:52084"/>
        <dbReference type="ChEBI" id="CHEBI:15377"/>
        <dbReference type="ChEBI" id="CHEBI:15378"/>
        <dbReference type="ChEBI" id="CHEBI:25629"/>
        <dbReference type="ChEBI" id="CHEBI:136304"/>
        <dbReference type="ChEBI" id="CHEBI:136335"/>
    </reaction>
    <physiologicalReaction direction="left-to-right" evidence="8">
        <dbReference type="Rhea" id="RHEA:52085"/>
    </physiologicalReaction>
</comment>